<comment type="caution">
    <text evidence="3">The sequence shown here is derived from an EMBL/GenBank/DDBJ whole genome shotgun (WGS) entry which is preliminary data.</text>
</comment>
<gene>
    <name evidence="3" type="ORF">NDU88_001668</name>
</gene>
<evidence type="ECO:0008006" key="5">
    <source>
        <dbReference type="Google" id="ProtNLM"/>
    </source>
</evidence>
<feature type="region of interest" description="Disordered" evidence="1">
    <location>
        <begin position="38"/>
        <end position="57"/>
    </location>
</feature>
<accession>A0AAV7P4N7</accession>
<dbReference type="Proteomes" id="UP001066276">
    <property type="component" value="Chromosome 7"/>
</dbReference>
<organism evidence="3 4">
    <name type="scientific">Pleurodeles waltl</name>
    <name type="common">Iberian ribbed newt</name>
    <dbReference type="NCBI Taxonomy" id="8319"/>
    <lineage>
        <taxon>Eukaryota</taxon>
        <taxon>Metazoa</taxon>
        <taxon>Chordata</taxon>
        <taxon>Craniata</taxon>
        <taxon>Vertebrata</taxon>
        <taxon>Euteleostomi</taxon>
        <taxon>Amphibia</taxon>
        <taxon>Batrachia</taxon>
        <taxon>Caudata</taxon>
        <taxon>Salamandroidea</taxon>
        <taxon>Salamandridae</taxon>
        <taxon>Pleurodelinae</taxon>
        <taxon>Pleurodeles</taxon>
    </lineage>
</organism>
<proteinExistence type="predicted"/>
<evidence type="ECO:0000256" key="2">
    <source>
        <dbReference type="SAM" id="SignalP"/>
    </source>
</evidence>
<evidence type="ECO:0000313" key="3">
    <source>
        <dbReference type="EMBL" id="KAJ1123195.1"/>
    </source>
</evidence>
<sequence length="110" mass="12074">MAKYMILVSMASRRWLMAAISCTMCSIAMSKRLPGEALASPEPVEKDDAVSGTCEDEVVKRPSPRRLHSSTSVVGVYWCAVVTMLFHSCAPEVVQVEGGEVERRDAMQSH</sequence>
<evidence type="ECO:0000313" key="4">
    <source>
        <dbReference type="Proteomes" id="UP001066276"/>
    </source>
</evidence>
<name>A0AAV7P4N7_PLEWA</name>
<feature type="signal peptide" evidence="2">
    <location>
        <begin position="1"/>
        <end position="30"/>
    </location>
</feature>
<evidence type="ECO:0000256" key="1">
    <source>
        <dbReference type="SAM" id="MobiDB-lite"/>
    </source>
</evidence>
<keyword evidence="2" id="KW-0732">Signal</keyword>
<dbReference type="AlphaFoldDB" id="A0AAV7P4N7"/>
<protein>
    <recommendedName>
        <fullName evidence="5">Secreted protein</fullName>
    </recommendedName>
</protein>
<reference evidence="3" key="1">
    <citation type="journal article" date="2022" name="bioRxiv">
        <title>Sequencing and chromosome-scale assembly of the giantPleurodeles waltlgenome.</title>
        <authorList>
            <person name="Brown T."/>
            <person name="Elewa A."/>
            <person name="Iarovenko S."/>
            <person name="Subramanian E."/>
            <person name="Araus A.J."/>
            <person name="Petzold A."/>
            <person name="Susuki M."/>
            <person name="Suzuki K.-i.T."/>
            <person name="Hayashi T."/>
            <person name="Toyoda A."/>
            <person name="Oliveira C."/>
            <person name="Osipova E."/>
            <person name="Leigh N.D."/>
            <person name="Simon A."/>
            <person name="Yun M.H."/>
        </authorList>
    </citation>
    <scope>NUCLEOTIDE SEQUENCE</scope>
    <source>
        <strain evidence="3">20211129_DDA</strain>
        <tissue evidence="3">Liver</tissue>
    </source>
</reference>
<keyword evidence="4" id="KW-1185">Reference proteome</keyword>
<feature type="chain" id="PRO_5043328134" description="Secreted protein" evidence="2">
    <location>
        <begin position="31"/>
        <end position="110"/>
    </location>
</feature>
<dbReference type="EMBL" id="JANPWB010000011">
    <property type="protein sequence ID" value="KAJ1123195.1"/>
    <property type="molecule type" value="Genomic_DNA"/>
</dbReference>